<reference evidence="10 11" key="1">
    <citation type="journal article" date="2019" name="Nat. Ecol. Evol.">
        <title>Megaphylogeny resolves global patterns of mushroom evolution.</title>
        <authorList>
            <person name="Varga T."/>
            <person name="Krizsan K."/>
            <person name="Foldi C."/>
            <person name="Dima B."/>
            <person name="Sanchez-Garcia M."/>
            <person name="Sanchez-Ramirez S."/>
            <person name="Szollosi G.J."/>
            <person name="Szarkandi J.G."/>
            <person name="Papp V."/>
            <person name="Albert L."/>
            <person name="Andreopoulos W."/>
            <person name="Angelini C."/>
            <person name="Antonin V."/>
            <person name="Barry K.W."/>
            <person name="Bougher N.L."/>
            <person name="Buchanan P."/>
            <person name="Buyck B."/>
            <person name="Bense V."/>
            <person name="Catcheside P."/>
            <person name="Chovatia M."/>
            <person name="Cooper J."/>
            <person name="Damon W."/>
            <person name="Desjardin D."/>
            <person name="Finy P."/>
            <person name="Geml J."/>
            <person name="Haridas S."/>
            <person name="Hughes K."/>
            <person name="Justo A."/>
            <person name="Karasinski D."/>
            <person name="Kautmanova I."/>
            <person name="Kiss B."/>
            <person name="Kocsube S."/>
            <person name="Kotiranta H."/>
            <person name="LaButti K.M."/>
            <person name="Lechner B.E."/>
            <person name="Liimatainen K."/>
            <person name="Lipzen A."/>
            <person name="Lukacs Z."/>
            <person name="Mihaltcheva S."/>
            <person name="Morgado L.N."/>
            <person name="Niskanen T."/>
            <person name="Noordeloos M.E."/>
            <person name="Ohm R.A."/>
            <person name="Ortiz-Santana B."/>
            <person name="Ovrebo C."/>
            <person name="Racz N."/>
            <person name="Riley R."/>
            <person name="Savchenko A."/>
            <person name="Shiryaev A."/>
            <person name="Soop K."/>
            <person name="Spirin V."/>
            <person name="Szebenyi C."/>
            <person name="Tomsovsky M."/>
            <person name="Tulloss R.E."/>
            <person name="Uehling J."/>
            <person name="Grigoriev I.V."/>
            <person name="Vagvolgyi C."/>
            <person name="Papp T."/>
            <person name="Martin F.M."/>
            <person name="Miettinen O."/>
            <person name="Hibbett D.S."/>
            <person name="Nagy L.G."/>
        </authorList>
    </citation>
    <scope>NUCLEOTIDE SEQUENCE [LARGE SCALE GENOMIC DNA]</scope>
    <source>
        <strain evidence="10 11">FP101781</strain>
    </source>
</reference>
<gene>
    <name evidence="10" type="ORF">FA13DRAFT_1637302</name>
</gene>
<dbReference type="PANTHER" id="PTHR31313:SF78">
    <property type="entry name" value="TRANSCRIPTION FACTOR DOMAIN-CONTAINING PROTEIN"/>
    <property type="match status" value="1"/>
</dbReference>
<feature type="compositionally biased region" description="Polar residues" evidence="8">
    <location>
        <begin position="966"/>
        <end position="976"/>
    </location>
</feature>
<evidence type="ECO:0000256" key="6">
    <source>
        <dbReference type="ARBA" id="ARBA00023163"/>
    </source>
</evidence>
<dbReference type="OrthoDB" id="2123952at2759"/>
<comment type="subcellular location">
    <subcellularLocation>
        <location evidence="1">Nucleus</location>
    </subcellularLocation>
</comment>
<feature type="domain" description="Zn(2)-C6 fungal-type" evidence="9">
    <location>
        <begin position="42"/>
        <end position="74"/>
    </location>
</feature>
<dbReference type="InterPro" id="IPR001138">
    <property type="entry name" value="Zn2Cys6_DnaBD"/>
</dbReference>
<feature type="compositionally biased region" description="Polar residues" evidence="8">
    <location>
        <begin position="173"/>
        <end position="182"/>
    </location>
</feature>
<organism evidence="10 11">
    <name type="scientific">Coprinellus micaceus</name>
    <name type="common">Glistening ink-cap mushroom</name>
    <name type="synonym">Coprinus micaceus</name>
    <dbReference type="NCBI Taxonomy" id="71717"/>
    <lineage>
        <taxon>Eukaryota</taxon>
        <taxon>Fungi</taxon>
        <taxon>Dikarya</taxon>
        <taxon>Basidiomycota</taxon>
        <taxon>Agaricomycotina</taxon>
        <taxon>Agaricomycetes</taxon>
        <taxon>Agaricomycetidae</taxon>
        <taxon>Agaricales</taxon>
        <taxon>Agaricineae</taxon>
        <taxon>Psathyrellaceae</taxon>
        <taxon>Coprinellus</taxon>
    </lineage>
</organism>
<evidence type="ECO:0000256" key="3">
    <source>
        <dbReference type="ARBA" id="ARBA00022833"/>
    </source>
</evidence>
<dbReference type="Pfam" id="PF04082">
    <property type="entry name" value="Fungal_trans"/>
    <property type="match status" value="1"/>
</dbReference>
<evidence type="ECO:0000256" key="7">
    <source>
        <dbReference type="ARBA" id="ARBA00023242"/>
    </source>
</evidence>
<feature type="region of interest" description="Disordered" evidence="8">
    <location>
        <begin position="201"/>
        <end position="326"/>
    </location>
</feature>
<feature type="region of interest" description="Disordered" evidence="8">
    <location>
        <begin position="135"/>
        <end position="184"/>
    </location>
</feature>
<dbReference type="GO" id="GO:0006351">
    <property type="term" value="P:DNA-templated transcription"/>
    <property type="evidence" value="ECO:0007669"/>
    <property type="project" value="InterPro"/>
</dbReference>
<feature type="region of interest" description="Disordered" evidence="8">
    <location>
        <begin position="895"/>
        <end position="924"/>
    </location>
</feature>
<feature type="compositionally biased region" description="Polar residues" evidence="8">
    <location>
        <begin position="296"/>
        <end position="313"/>
    </location>
</feature>
<feature type="region of interest" description="Disordered" evidence="8">
    <location>
        <begin position="14"/>
        <end position="39"/>
    </location>
</feature>
<keyword evidence="4" id="KW-0805">Transcription regulation</keyword>
<evidence type="ECO:0000256" key="8">
    <source>
        <dbReference type="SAM" id="MobiDB-lite"/>
    </source>
</evidence>
<accession>A0A4Y7SUJ8</accession>
<dbReference type="GO" id="GO:0008270">
    <property type="term" value="F:zinc ion binding"/>
    <property type="evidence" value="ECO:0007669"/>
    <property type="project" value="InterPro"/>
</dbReference>
<dbReference type="Gene3D" id="4.10.240.10">
    <property type="entry name" value="Zn(2)-C6 fungal-type DNA-binding domain"/>
    <property type="match status" value="1"/>
</dbReference>
<dbReference type="SMART" id="SM00906">
    <property type="entry name" value="Fungal_trans"/>
    <property type="match status" value="1"/>
</dbReference>
<dbReference type="EMBL" id="QPFP01000056">
    <property type="protein sequence ID" value="TEB25537.1"/>
    <property type="molecule type" value="Genomic_DNA"/>
</dbReference>
<keyword evidence="11" id="KW-1185">Reference proteome</keyword>
<keyword evidence="3" id="KW-0862">Zinc</keyword>
<proteinExistence type="predicted"/>
<keyword evidence="7" id="KW-0539">Nucleus</keyword>
<dbReference type="Proteomes" id="UP000298030">
    <property type="component" value="Unassembled WGS sequence"/>
</dbReference>
<dbReference type="InterPro" id="IPR007219">
    <property type="entry name" value="XnlR_reg_dom"/>
</dbReference>
<dbReference type="GO" id="GO:0003677">
    <property type="term" value="F:DNA binding"/>
    <property type="evidence" value="ECO:0007669"/>
    <property type="project" value="UniProtKB-KW"/>
</dbReference>
<feature type="region of interest" description="Disordered" evidence="8">
    <location>
        <begin position="956"/>
        <end position="977"/>
    </location>
</feature>
<evidence type="ECO:0000313" key="11">
    <source>
        <dbReference type="Proteomes" id="UP000298030"/>
    </source>
</evidence>
<evidence type="ECO:0000259" key="9">
    <source>
        <dbReference type="PROSITE" id="PS50048"/>
    </source>
</evidence>
<dbReference type="GO" id="GO:0005634">
    <property type="term" value="C:nucleus"/>
    <property type="evidence" value="ECO:0007669"/>
    <property type="project" value="UniProtKB-SubCell"/>
</dbReference>
<evidence type="ECO:0000256" key="2">
    <source>
        <dbReference type="ARBA" id="ARBA00022723"/>
    </source>
</evidence>
<dbReference type="SUPFAM" id="SSF57701">
    <property type="entry name" value="Zn2/Cys6 DNA-binding domain"/>
    <property type="match status" value="1"/>
</dbReference>
<feature type="compositionally biased region" description="Polar residues" evidence="8">
    <location>
        <begin position="904"/>
        <end position="923"/>
    </location>
</feature>
<feature type="compositionally biased region" description="Polar residues" evidence="8">
    <location>
        <begin position="155"/>
        <end position="164"/>
    </location>
</feature>
<protein>
    <recommendedName>
        <fullName evidence="9">Zn(2)-C6 fungal-type domain-containing protein</fullName>
    </recommendedName>
</protein>
<comment type="caution">
    <text evidence="10">The sequence shown here is derived from an EMBL/GenBank/DDBJ whole genome shotgun (WGS) entry which is preliminary data.</text>
</comment>
<keyword evidence="6" id="KW-0804">Transcription</keyword>
<dbReference type="CDD" id="cd12148">
    <property type="entry name" value="fungal_TF_MHR"/>
    <property type="match status" value="1"/>
</dbReference>
<dbReference type="AlphaFoldDB" id="A0A4Y7SUJ8"/>
<dbReference type="Pfam" id="PF00172">
    <property type="entry name" value="Zn_clus"/>
    <property type="match status" value="1"/>
</dbReference>
<dbReference type="InterPro" id="IPR036864">
    <property type="entry name" value="Zn2-C6_fun-type_DNA-bd_sf"/>
</dbReference>
<keyword evidence="5" id="KW-0238">DNA-binding</keyword>
<feature type="compositionally biased region" description="Polar residues" evidence="8">
    <location>
        <begin position="269"/>
        <end position="282"/>
    </location>
</feature>
<keyword evidence="2" id="KW-0479">Metal-binding</keyword>
<evidence type="ECO:0000256" key="5">
    <source>
        <dbReference type="ARBA" id="ARBA00023125"/>
    </source>
</evidence>
<dbReference type="SMART" id="SM00066">
    <property type="entry name" value="GAL4"/>
    <property type="match status" value="1"/>
</dbReference>
<dbReference type="CDD" id="cd00067">
    <property type="entry name" value="GAL4"/>
    <property type="match status" value="1"/>
</dbReference>
<dbReference type="PROSITE" id="PS50048">
    <property type="entry name" value="ZN2_CY6_FUNGAL_2"/>
    <property type="match status" value="1"/>
</dbReference>
<dbReference type="STRING" id="71717.A0A4Y7SUJ8"/>
<sequence>MSYSDEYDVSDLADLGVGDQSHGGFGGSGSHEKQIRRRSSKACDQCRKSKCKCERSTPNEPCKSCIMLGTPCTFLGPSRKRGPPKGYIDAIEARLHQTEALVGIMLATKDLRARSLLDDMAKDPLAKEIINRVDNSPYGVKGRKHDSGGPAKSRPPTNSNSDSSTQKDGKIDLTSTHPSNEWQDGVTAMLNVAAGFEAEISEEQQEVTGSEGRADNASCAGELRSPVRIVPPQRPASSDTHTSDENQSPARRQRRRIGEHDFSPHGLQYPTSPNASSASLAHTGSAVRRRGRAFSHTYSSLSPLHPLNQQRRCSSVDSLSSDSEDELTGAVGQLSLNEDEQVRYHGKASGLHILNNKERVDNRNEGGIWRFPKARVWPPAPDASNTMHEDDDYLSQLPDQVIQNRLLDIYFRHIHSSFPVLHKRSFLSVYEKTHSYSSESDASSALNRRPRRVPTLLLLTMFALAARYDDATSMPLPPDPTVMWSAGDEYLDAAKIILDQTYSSSRLSTCQALLLLGYREVGIGAMAQAWTYIGMAIRMAQDLGMHRSADGWARVGLGGRLFSEWELQERKRIWYGCVILDKYISTYIGRPLMIFERDFDTSLPSEDDPEELEEWTGSIASEQATPSPAYRISCFNASSTLSGILSTIVQNIYAVRPVTSRHAELTVLEGFLDKWYLELPEHLRYDPSNGNAKPTPLPHVLTLHMQYCIRSIYNGRSRSDDGEDVEVVASAAKNYELCAGAANHITAIVSAYAEKYPLERSSAFLCYYLFTACIMHVTTLTTYPTDPQANLGLKKCMGALEMMATVWPSAQRAVQLLRGAKVNLQANEFVAPSSSAARSKRSAENPLNDSQQAARRYFPTQVNGSSQPSTYAPSATRPEVASNYLYPTLDTYAPPHTAGHAGPSHSSHAISPVSPTSPATYRWQSEDFHPSHSFQTNAPLSTSVLPQVYSTGFGEERAHPPHQRAHSQSGHQTHNMPSRYPQYWNDYSTFPQLNQAYPGIPPNPPPAPHPHHQINSQMYAPEHYGAYGTFPY</sequence>
<dbReference type="PROSITE" id="PS00463">
    <property type="entry name" value="ZN2_CY6_FUNGAL_1"/>
    <property type="match status" value="1"/>
</dbReference>
<feature type="compositionally biased region" description="Polar residues" evidence="8">
    <location>
        <begin position="235"/>
        <end position="250"/>
    </location>
</feature>
<evidence type="ECO:0000256" key="1">
    <source>
        <dbReference type="ARBA" id="ARBA00004123"/>
    </source>
</evidence>
<dbReference type="InterPro" id="IPR051615">
    <property type="entry name" value="Transcr_Regulatory_Elem"/>
</dbReference>
<evidence type="ECO:0000313" key="10">
    <source>
        <dbReference type="EMBL" id="TEB25537.1"/>
    </source>
</evidence>
<name>A0A4Y7SUJ8_COPMI</name>
<dbReference type="GO" id="GO:0000981">
    <property type="term" value="F:DNA-binding transcription factor activity, RNA polymerase II-specific"/>
    <property type="evidence" value="ECO:0007669"/>
    <property type="project" value="InterPro"/>
</dbReference>
<evidence type="ECO:0000256" key="4">
    <source>
        <dbReference type="ARBA" id="ARBA00023015"/>
    </source>
</evidence>
<dbReference type="PANTHER" id="PTHR31313">
    <property type="entry name" value="TY1 ENHANCER ACTIVATOR"/>
    <property type="match status" value="1"/>
</dbReference>